<dbReference type="InterPro" id="IPR005471">
    <property type="entry name" value="Tscrpt_reg_IclR_N"/>
</dbReference>
<proteinExistence type="predicted"/>
<dbReference type="Pfam" id="PF01614">
    <property type="entry name" value="IclR_C"/>
    <property type="match status" value="1"/>
</dbReference>
<keyword evidence="3" id="KW-0804">Transcription</keyword>
<keyword evidence="1" id="KW-0805">Transcription regulation</keyword>
<feature type="domain" description="HTH iclR-type" evidence="4">
    <location>
        <begin position="8"/>
        <end position="69"/>
    </location>
</feature>
<comment type="caution">
    <text evidence="6">The sequence shown here is derived from an EMBL/GenBank/DDBJ whole genome shotgun (WGS) entry which is preliminary data.</text>
</comment>
<dbReference type="InterPro" id="IPR050707">
    <property type="entry name" value="HTH_MetabolicPath_Reg"/>
</dbReference>
<dbReference type="GO" id="GO:0003677">
    <property type="term" value="F:DNA binding"/>
    <property type="evidence" value="ECO:0007669"/>
    <property type="project" value="UniProtKB-KW"/>
</dbReference>
<dbReference type="Gene3D" id="3.30.450.40">
    <property type="match status" value="1"/>
</dbReference>
<keyword evidence="7" id="KW-1185">Reference proteome</keyword>
<dbReference type="GO" id="GO:0045892">
    <property type="term" value="P:negative regulation of DNA-templated transcription"/>
    <property type="evidence" value="ECO:0007669"/>
    <property type="project" value="TreeGrafter"/>
</dbReference>
<dbReference type="Pfam" id="PF09339">
    <property type="entry name" value="HTH_IclR"/>
    <property type="match status" value="1"/>
</dbReference>
<dbReference type="AlphaFoldDB" id="A0A4S4FGR0"/>
<evidence type="ECO:0000256" key="2">
    <source>
        <dbReference type="ARBA" id="ARBA00023125"/>
    </source>
</evidence>
<name>A0A4S4FGR0_9MICO</name>
<dbReference type="SMART" id="SM00346">
    <property type="entry name" value="HTH_ICLR"/>
    <property type="match status" value="1"/>
</dbReference>
<evidence type="ECO:0000256" key="1">
    <source>
        <dbReference type="ARBA" id="ARBA00023015"/>
    </source>
</evidence>
<keyword evidence="2" id="KW-0238">DNA-binding</keyword>
<accession>A0A4S4FGR0</accession>
<dbReference type="PANTHER" id="PTHR30136:SF24">
    <property type="entry name" value="HTH-TYPE TRANSCRIPTIONAL REPRESSOR ALLR"/>
    <property type="match status" value="1"/>
</dbReference>
<dbReference type="Gene3D" id="1.10.10.10">
    <property type="entry name" value="Winged helix-like DNA-binding domain superfamily/Winged helix DNA-binding domain"/>
    <property type="match status" value="1"/>
</dbReference>
<dbReference type="SUPFAM" id="SSF55781">
    <property type="entry name" value="GAF domain-like"/>
    <property type="match status" value="1"/>
</dbReference>
<dbReference type="InterPro" id="IPR036390">
    <property type="entry name" value="WH_DNA-bd_sf"/>
</dbReference>
<organism evidence="6 7">
    <name type="scientific">Naasia lichenicola</name>
    <dbReference type="NCBI Taxonomy" id="2565933"/>
    <lineage>
        <taxon>Bacteria</taxon>
        <taxon>Bacillati</taxon>
        <taxon>Actinomycetota</taxon>
        <taxon>Actinomycetes</taxon>
        <taxon>Micrococcales</taxon>
        <taxon>Microbacteriaceae</taxon>
        <taxon>Naasia</taxon>
    </lineage>
</organism>
<dbReference type="PROSITE" id="PS51078">
    <property type="entry name" value="ICLR_ED"/>
    <property type="match status" value="1"/>
</dbReference>
<protein>
    <submittedName>
        <fullName evidence="6">IclR family transcriptional regulator</fullName>
    </submittedName>
</protein>
<dbReference type="InterPro" id="IPR036388">
    <property type="entry name" value="WH-like_DNA-bd_sf"/>
</dbReference>
<dbReference type="PANTHER" id="PTHR30136">
    <property type="entry name" value="HELIX-TURN-HELIX TRANSCRIPTIONAL REGULATOR, ICLR FAMILY"/>
    <property type="match status" value="1"/>
</dbReference>
<reference evidence="6 7" key="1">
    <citation type="submission" date="2019-04" db="EMBL/GenBank/DDBJ databases">
        <authorList>
            <person name="Jiang L."/>
        </authorList>
    </citation>
    <scope>NUCLEOTIDE SEQUENCE [LARGE SCALE GENOMIC DNA]</scope>
    <source>
        <strain evidence="6 7">YIM 131853</strain>
    </source>
</reference>
<gene>
    <name evidence="6" type="ORF">E6C64_11305</name>
</gene>
<evidence type="ECO:0000313" key="6">
    <source>
        <dbReference type="EMBL" id="THG29301.1"/>
    </source>
</evidence>
<evidence type="ECO:0000259" key="5">
    <source>
        <dbReference type="PROSITE" id="PS51078"/>
    </source>
</evidence>
<sequence length="289" mass="31288">MAHRSNGVSALSRAVQVLDTFSPDAPTQTLKEISQRSALPTSTAHRVVGDLVDNGLLERLADRTYRVGNRLWELGSRTPGAVGLREIAMPYIHGVQARVRQHTQLLIRADLDVLVVDRLSARDAIVNASIIGGRHPLQHSSSGIVLLAFAQDDAVERILERGLKPVTASGIQSRSELVEVLARVRHDGFAVSEGYLHPTSRGIAAPVRGAQDVVVGAIGVVVPNNGSDVAEISVLLRHAAQRISDDLLRCYLPPEHPDARPGGSFRQMVRSSEQSMEFLAHHDGFSQAE</sequence>
<dbReference type="EMBL" id="SSSM01000005">
    <property type="protein sequence ID" value="THG29301.1"/>
    <property type="molecule type" value="Genomic_DNA"/>
</dbReference>
<dbReference type="SUPFAM" id="SSF46785">
    <property type="entry name" value="Winged helix' DNA-binding domain"/>
    <property type="match status" value="1"/>
</dbReference>
<evidence type="ECO:0000256" key="3">
    <source>
        <dbReference type="ARBA" id="ARBA00023163"/>
    </source>
</evidence>
<dbReference type="PROSITE" id="PS51077">
    <property type="entry name" value="HTH_ICLR"/>
    <property type="match status" value="1"/>
</dbReference>
<dbReference type="GO" id="GO:0003700">
    <property type="term" value="F:DNA-binding transcription factor activity"/>
    <property type="evidence" value="ECO:0007669"/>
    <property type="project" value="TreeGrafter"/>
</dbReference>
<dbReference type="Proteomes" id="UP000309133">
    <property type="component" value="Unassembled WGS sequence"/>
</dbReference>
<evidence type="ECO:0000313" key="7">
    <source>
        <dbReference type="Proteomes" id="UP000309133"/>
    </source>
</evidence>
<dbReference type="InterPro" id="IPR014757">
    <property type="entry name" value="Tscrpt_reg_IclR_C"/>
</dbReference>
<feature type="domain" description="IclR-ED" evidence="5">
    <location>
        <begin position="70"/>
        <end position="249"/>
    </location>
</feature>
<evidence type="ECO:0000259" key="4">
    <source>
        <dbReference type="PROSITE" id="PS51077"/>
    </source>
</evidence>
<dbReference type="InterPro" id="IPR029016">
    <property type="entry name" value="GAF-like_dom_sf"/>
</dbReference>